<dbReference type="InterPro" id="IPR002694">
    <property type="entry name" value="Znf_CHC2"/>
</dbReference>
<feature type="region of interest" description="Disordered" evidence="10">
    <location>
        <begin position="144"/>
        <end position="209"/>
    </location>
</feature>
<dbReference type="eggNOG" id="ENOG502S0EV">
    <property type="taxonomic scope" value="Eukaryota"/>
</dbReference>
<feature type="compositionally biased region" description="Polar residues" evidence="10">
    <location>
        <begin position="152"/>
        <end position="169"/>
    </location>
</feature>
<evidence type="ECO:0000256" key="1">
    <source>
        <dbReference type="ARBA" id="ARBA00022478"/>
    </source>
</evidence>
<evidence type="ECO:0000256" key="8">
    <source>
        <dbReference type="ARBA" id="ARBA00022833"/>
    </source>
</evidence>
<evidence type="ECO:0000256" key="2">
    <source>
        <dbReference type="ARBA" id="ARBA00022515"/>
    </source>
</evidence>
<dbReference type="PROSITE" id="PS50880">
    <property type="entry name" value="TOPRIM"/>
    <property type="match status" value="1"/>
</dbReference>
<accession>K0R0K1</accession>
<keyword evidence="6" id="KW-0479">Metal-binding</keyword>
<name>K0R0K1_THAOC</name>
<dbReference type="InterPro" id="IPR037068">
    <property type="entry name" value="DNA_primase_core_N_sf"/>
</dbReference>
<dbReference type="InterPro" id="IPR050219">
    <property type="entry name" value="DnaG_primase"/>
</dbReference>
<dbReference type="SMART" id="SM00493">
    <property type="entry name" value="TOPRIM"/>
    <property type="match status" value="1"/>
</dbReference>
<feature type="region of interest" description="Disordered" evidence="10">
    <location>
        <begin position="1281"/>
        <end position="1334"/>
    </location>
</feature>
<dbReference type="Pfam" id="PF01807">
    <property type="entry name" value="Zn_ribbon_DnaG"/>
    <property type="match status" value="1"/>
</dbReference>
<dbReference type="CDD" id="cd03364">
    <property type="entry name" value="TOPRIM_DnaG_primases"/>
    <property type="match status" value="1"/>
</dbReference>
<keyword evidence="4" id="KW-0548">Nucleotidyltransferase</keyword>
<dbReference type="SMART" id="SM00400">
    <property type="entry name" value="ZnF_CHCC"/>
    <property type="match status" value="1"/>
</dbReference>
<dbReference type="Gene3D" id="3.90.580.10">
    <property type="entry name" value="Zinc finger, CHC2-type domain"/>
    <property type="match status" value="1"/>
</dbReference>
<proteinExistence type="predicted"/>
<feature type="compositionally biased region" description="Basic and acidic residues" evidence="10">
    <location>
        <begin position="1309"/>
        <end position="1319"/>
    </location>
</feature>
<dbReference type="Gene3D" id="3.90.980.10">
    <property type="entry name" value="DNA primase, catalytic core, N-terminal domain"/>
    <property type="match status" value="1"/>
</dbReference>
<dbReference type="Pfam" id="PF08275">
    <property type="entry name" value="DNAG_N"/>
    <property type="match status" value="1"/>
</dbReference>
<dbReference type="EMBL" id="AGNL01049871">
    <property type="protein sequence ID" value="EJK44309.1"/>
    <property type="molecule type" value="Genomic_DNA"/>
</dbReference>
<protein>
    <recommendedName>
        <fullName evidence="11">Toprim domain-containing protein</fullName>
    </recommendedName>
</protein>
<dbReference type="SUPFAM" id="SSF57783">
    <property type="entry name" value="Zinc beta-ribbon"/>
    <property type="match status" value="1"/>
</dbReference>
<dbReference type="SUPFAM" id="SSF56731">
    <property type="entry name" value="DNA primase core"/>
    <property type="match status" value="1"/>
</dbReference>
<dbReference type="GO" id="GO:0006269">
    <property type="term" value="P:DNA replication, synthesis of primer"/>
    <property type="evidence" value="ECO:0007669"/>
    <property type="project" value="UniProtKB-KW"/>
</dbReference>
<feature type="domain" description="Toprim" evidence="11">
    <location>
        <begin position="549"/>
        <end position="635"/>
    </location>
</feature>
<keyword evidence="2" id="KW-0639">Primosome</keyword>
<dbReference type="GO" id="GO:0003899">
    <property type="term" value="F:DNA-directed RNA polymerase activity"/>
    <property type="evidence" value="ECO:0007669"/>
    <property type="project" value="InterPro"/>
</dbReference>
<evidence type="ECO:0000256" key="9">
    <source>
        <dbReference type="ARBA" id="ARBA00023163"/>
    </source>
</evidence>
<evidence type="ECO:0000256" key="7">
    <source>
        <dbReference type="ARBA" id="ARBA00022771"/>
    </source>
</evidence>
<feature type="compositionally biased region" description="Basic and acidic residues" evidence="10">
    <location>
        <begin position="59"/>
        <end position="71"/>
    </location>
</feature>
<evidence type="ECO:0000256" key="5">
    <source>
        <dbReference type="ARBA" id="ARBA00022705"/>
    </source>
</evidence>
<comment type="caution">
    <text evidence="12">The sequence shown here is derived from an EMBL/GenBank/DDBJ whole genome shotgun (WGS) entry which is preliminary data.</text>
</comment>
<dbReference type="Gene3D" id="3.40.1360.10">
    <property type="match status" value="1"/>
</dbReference>
<feature type="compositionally biased region" description="Basic and acidic residues" evidence="10">
    <location>
        <begin position="1281"/>
        <end position="1295"/>
    </location>
</feature>
<reference evidence="12 13" key="1">
    <citation type="journal article" date="2012" name="Genome Biol.">
        <title>Genome and low-iron response of an oceanic diatom adapted to chronic iron limitation.</title>
        <authorList>
            <person name="Lommer M."/>
            <person name="Specht M."/>
            <person name="Roy A.S."/>
            <person name="Kraemer L."/>
            <person name="Andreson R."/>
            <person name="Gutowska M.A."/>
            <person name="Wolf J."/>
            <person name="Bergner S.V."/>
            <person name="Schilhabel M.B."/>
            <person name="Klostermeier U.C."/>
            <person name="Beiko R.G."/>
            <person name="Rosenstiel P."/>
            <person name="Hippler M."/>
            <person name="Laroche J."/>
        </authorList>
    </citation>
    <scope>NUCLEOTIDE SEQUENCE [LARGE SCALE GENOMIC DNA]</scope>
    <source>
        <strain evidence="12 13">CCMP1005</strain>
    </source>
</reference>
<organism evidence="12 13">
    <name type="scientific">Thalassiosira oceanica</name>
    <name type="common">Marine diatom</name>
    <dbReference type="NCBI Taxonomy" id="159749"/>
    <lineage>
        <taxon>Eukaryota</taxon>
        <taxon>Sar</taxon>
        <taxon>Stramenopiles</taxon>
        <taxon>Ochrophyta</taxon>
        <taxon>Bacillariophyta</taxon>
        <taxon>Coscinodiscophyceae</taxon>
        <taxon>Thalassiosirophycidae</taxon>
        <taxon>Thalassiosirales</taxon>
        <taxon>Thalassiosiraceae</taxon>
        <taxon>Thalassiosira</taxon>
    </lineage>
</organism>
<evidence type="ECO:0000256" key="3">
    <source>
        <dbReference type="ARBA" id="ARBA00022679"/>
    </source>
</evidence>
<dbReference type="GO" id="GO:0005737">
    <property type="term" value="C:cytoplasm"/>
    <property type="evidence" value="ECO:0007669"/>
    <property type="project" value="TreeGrafter"/>
</dbReference>
<dbReference type="InterPro" id="IPR036977">
    <property type="entry name" value="DNA_primase_Znf_CHC2"/>
</dbReference>
<sequence length="1334" mass="148045">MPVMDTTYRPTCRRCLAIASLSIATCTRGAESFALPSAFGHPSIQLRVKTSLSEEAHYHPDYGYDHDEDIHSSSFSRENYKRDDTGTPDSNDRMKILSSLADDEWSDYDYSLEDDSVNGQHLQANGMDNEGTVRQDYRESTHTDYTGHEQLKLSSVGSDGSVETTQASPSEEHKPATNEVADQSVESFRGQFKPKPKPPKKSQNKSRVTTEQILDLKQSLPLSAVIETYNLPNFSRTPQGARANCPFHDDTNPSLSINDDKGLYKCFACGAGGDIYNFVREYDHLNRGGEEKMGYMKAVEFVAQEFGDGSLDQVSFVSRSSSSYSGVDISIEQMPSYSERKQRILQANAAAVAFYTKCLVTLPTAGRARSYLKERKITASTIRNFCLGYAPDVYYGDENSGSWGAGSLVSHLEQEGFTADEIMLSGLATQTKKMRDKVLDGSKDVVSPEDLMDRFRGRLIVPIMDSSGRNVIALGGRHLERQQLDDADEPEGKNDKFTPAKYINSPESLVFTKKNVLFNMYQAKVELPTKESTSNLDENRTLNFDEKPSGTLVVEGYFDAISLSNIGVTNVVASLGTALQLEQLEQIANADSMAGGGRIALCLDSDEAGLSALERACAALQRSNIDANQLFVATLPEGIKDPAEFVESIADGEDAKARFNNEVLDNVVAWDQWFIKRIISRHQVDAGDNEQGISAACDEIATFLAGTFTRPKDRTERAKIAAGILAEKTIHNEDEMNSSSVGMIRVQLEADILNIASRKASVREAVDRRIESADGIVGEMAASKLTRLAFGGGTTEDEEGKLSKSALIRSKPPRTDNTPSTSLAQFGSRSLEQEEAHYKQVSGPPPSSPPQKKREAKARESDKPEHDLTPHFEGFDFVHKSDRDWMGLSGSKRAMYLGETHPPVEDKDRLRAETPVFEPHRPRRKRSDAVFFNSNQYLGHQYLSSDAMLAGYSLGDGDKPCRGESIVEFTARKLFDRDADSMIMQAETRLLKALVQFPQARGAMRTVYSTSTFGPTRLRWTSEEREWLFLCLSGSDEALPRVPERILQNGSLSALREHLISRADCPKGAFDANFDFAEPKDTNILIANDDHPDIELHEHEKVDLESLNVDASVFENETEPPDPFAQSAGDSLDLGLLDGFFQVDTDMFPSFSNSVIAQETRAELTVQETVATLLHATAMKRFALAKSKLQSIVEEMDLRLMNEETLSSDLSAISSEELEEQWLNVGNEVVEAQMSLYESQRSCDRINSHLLDYSVSNGVQFKQSQAELDRLDQMMEEHIESLPEDTHRPNARGDDGDYTFGSDEYDPDIDARFGGRDPNEYVIKGLPDGESKFD</sequence>
<dbReference type="PANTHER" id="PTHR30313:SF2">
    <property type="entry name" value="DNA PRIMASE"/>
    <property type="match status" value="1"/>
</dbReference>
<evidence type="ECO:0000256" key="10">
    <source>
        <dbReference type="SAM" id="MobiDB-lite"/>
    </source>
</evidence>
<evidence type="ECO:0000259" key="11">
    <source>
        <dbReference type="PROSITE" id="PS50880"/>
    </source>
</evidence>
<keyword evidence="1" id="KW-0240">DNA-directed RNA polymerase</keyword>
<keyword evidence="3" id="KW-0808">Transferase</keyword>
<feature type="compositionally biased region" description="Basic and acidic residues" evidence="10">
    <location>
        <begin position="78"/>
        <end position="93"/>
    </location>
</feature>
<gene>
    <name evidence="12" type="ORF">THAOC_37160</name>
</gene>
<dbReference type="GO" id="GO:0008270">
    <property type="term" value="F:zinc ion binding"/>
    <property type="evidence" value="ECO:0007669"/>
    <property type="project" value="UniProtKB-KW"/>
</dbReference>
<feature type="compositionally biased region" description="Basic and acidic residues" evidence="10">
    <location>
        <begin position="857"/>
        <end position="872"/>
    </location>
</feature>
<dbReference type="Proteomes" id="UP000266841">
    <property type="component" value="Unassembled WGS sequence"/>
</dbReference>
<dbReference type="InterPro" id="IPR006171">
    <property type="entry name" value="TOPRIM_dom"/>
</dbReference>
<feature type="region of interest" description="Disordered" evidence="10">
    <location>
        <begin position="59"/>
        <end position="93"/>
    </location>
</feature>
<evidence type="ECO:0000313" key="13">
    <source>
        <dbReference type="Proteomes" id="UP000266841"/>
    </source>
</evidence>
<dbReference type="GO" id="GO:0003677">
    <property type="term" value="F:DNA binding"/>
    <property type="evidence" value="ECO:0007669"/>
    <property type="project" value="InterPro"/>
</dbReference>
<dbReference type="OrthoDB" id="10047023at2759"/>
<keyword evidence="7" id="KW-0863">Zinc-finger</keyword>
<dbReference type="InterPro" id="IPR013264">
    <property type="entry name" value="DNAG_N"/>
</dbReference>
<dbReference type="PANTHER" id="PTHR30313">
    <property type="entry name" value="DNA PRIMASE"/>
    <property type="match status" value="1"/>
</dbReference>
<keyword evidence="5" id="KW-0235">DNA replication</keyword>
<dbReference type="Pfam" id="PF13155">
    <property type="entry name" value="Toprim_2"/>
    <property type="match status" value="1"/>
</dbReference>
<evidence type="ECO:0000313" key="12">
    <source>
        <dbReference type="EMBL" id="EJK44309.1"/>
    </source>
</evidence>
<keyword evidence="9" id="KW-0804">Transcription</keyword>
<evidence type="ECO:0000256" key="6">
    <source>
        <dbReference type="ARBA" id="ARBA00022723"/>
    </source>
</evidence>
<evidence type="ECO:0000256" key="4">
    <source>
        <dbReference type="ARBA" id="ARBA00022695"/>
    </source>
</evidence>
<keyword evidence="13" id="KW-1185">Reference proteome</keyword>
<feature type="compositionally biased region" description="Basic residues" evidence="10">
    <location>
        <begin position="192"/>
        <end position="204"/>
    </location>
</feature>
<dbReference type="InterPro" id="IPR034151">
    <property type="entry name" value="TOPRIM_DnaG_bac"/>
</dbReference>
<dbReference type="OMA" id="NETEPPD"/>
<dbReference type="GO" id="GO:0000428">
    <property type="term" value="C:DNA-directed RNA polymerase complex"/>
    <property type="evidence" value="ECO:0007669"/>
    <property type="project" value="UniProtKB-KW"/>
</dbReference>
<feature type="region of interest" description="Disordered" evidence="10">
    <location>
        <begin position="791"/>
        <end position="872"/>
    </location>
</feature>
<feature type="compositionally biased region" description="Polar residues" evidence="10">
    <location>
        <begin position="815"/>
        <end position="830"/>
    </location>
</feature>
<keyword evidence="8" id="KW-0862">Zinc</keyword>